<evidence type="ECO:0000259" key="1">
    <source>
        <dbReference type="PROSITE" id="PS51186"/>
    </source>
</evidence>
<protein>
    <recommendedName>
        <fullName evidence="1">N-acetyltransferase domain-containing protein</fullName>
    </recommendedName>
</protein>
<dbReference type="PANTHER" id="PTHR20958:SF6">
    <property type="entry name" value="GLYCINE N-ACYLTRANSFERASE-LIKE PROTEIN"/>
    <property type="match status" value="1"/>
</dbReference>
<reference evidence="2" key="1">
    <citation type="submission" date="2023-06" db="EMBL/GenBank/DDBJ databases">
        <title>Genome-scale phylogeny and comparative genomics of the fungal order Sordariales.</title>
        <authorList>
            <consortium name="Lawrence Berkeley National Laboratory"/>
            <person name="Hensen N."/>
            <person name="Bonometti L."/>
            <person name="Westerberg I."/>
            <person name="Brannstrom I.O."/>
            <person name="Guillou S."/>
            <person name="Cros-Aarteil S."/>
            <person name="Calhoun S."/>
            <person name="Haridas S."/>
            <person name="Kuo A."/>
            <person name="Mondo S."/>
            <person name="Pangilinan J."/>
            <person name="Riley R."/>
            <person name="Labutti K."/>
            <person name="Andreopoulos B."/>
            <person name="Lipzen A."/>
            <person name="Chen C."/>
            <person name="Yanf M."/>
            <person name="Daum C."/>
            <person name="Ng V."/>
            <person name="Clum A."/>
            <person name="Steindorff A."/>
            <person name="Ohm R."/>
            <person name="Martin F."/>
            <person name="Silar P."/>
            <person name="Natvig D."/>
            <person name="Lalanne C."/>
            <person name="Gautier V."/>
            <person name="Ament-Velasquez S.L."/>
            <person name="Kruys A."/>
            <person name="Hutchinson M.I."/>
            <person name="Powell A.J."/>
            <person name="Barry K."/>
            <person name="Miller A.N."/>
            <person name="Grigoriev I.V."/>
            <person name="Debuchy R."/>
            <person name="Gladieux P."/>
            <person name="Thoren M.H."/>
            <person name="Johannesson H."/>
        </authorList>
    </citation>
    <scope>NUCLEOTIDE SEQUENCE</scope>
    <source>
        <strain evidence="2">PSN4</strain>
    </source>
</reference>
<dbReference type="CDD" id="cd04301">
    <property type="entry name" value="NAT_SF"/>
    <property type="match status" value="1"/>
</dbReference>
<dbReference type="PANTHER" id="PTHR20958">
    <property type="entry name" value="GLYCINE N-ACYLTRANSFERASE-LIKE PROTEIN"/>
    <property type="match status" value="1"/>
</dbReference>
<dbReference type="Proteomes" id="UP001239445">
    <property type="component" value="Unassembled WGS sequence"/>
</dbReference>
<evidence type="ECO:0000313" key="3">
    <source>
        <dbReference type="Proteomes" id="UP001239445"/>
    </source>
</evidence>
<evidence type="ECO:0000313" key="2">
    <source>
        <dbReference type="EMBL" id="KAK1752431.1"/>
    </source>
</evidence>
<comment type="caution">
    <text evidence="2">The sequence shown here is derived from an EMBL/GenBank/DDBJ whole genome shotgun (WGS) entry which is preliminary data.</text>
</comment>
<dbReference type="InterPro" id="IPR053225">
    <property type="entry name" value="Acyl-CoA_N-acyltransferase"/>
</dbReference>
<dbReference type="InterPro" id="IPR000182">
    <property type="entry name" value="GNAT_dom"/>
</dbReference>
<organism evidence="2 3">
    <name type="scientific">Echria macrotheca</name>
    <dbReference type="NCBI Taxonomy" id="438768"/>
    <lineage>
        <taxon>Eukaryota</taxon>
        <taxon>Fungi</taxon>
        <taxon>Dikarya</taxon>
        <taxon>Ascomycota</taxon>
        <taxon>Pezizomycotina</taxon>
        <taxon>Sordariomycetes</taxon>
        <taxon>Sordariomycetidae</taxon>
        <taxon>Sordariales</taxon>
        <taxon>Schizotheciaceae</taxon>
        <taxon>Echria</taxon>
    </lineage>
</organism>
<dbReference type="Pfam" id="PF00583">
    <property type="entry name" value="Acetyltransf_1"/>
    <property type="match status" value="1"/>
</dbReference>
<dbReference type="PROSITE" id="PS51186">
    <property type="entry name" value="GNAT"/>
    <property type="match status" value="1"/>
</dbReference>
<keyword evidence="3" id="KW-1185">Reference proteome</keyword>
<dbReference type="AlphaFoldDB" id="A0AAJ0B685"/>
<proteinExistence type="predicted"/>
<name>A0AAJ0B685_9PEZI</name>
<sequence length="340" mass="37275">MPITITASPLPTPSLLALLTSHLPHSLTVLRRLQFAANFPSTNTPHTHILHASLSPSSPPADEKKTNHFATAYVDLSRSPETECFLYCTVEDFTDSIDYTIPPVLSASLSEDDARVCEDLVLAILGKIRELEGEMDGGMVERRVGRGKMVLGSLEEGMRRRLVGRGVRMARTGVEMSPDVERYGWEFYGKWLFRVEMLAGEMGMGMGIEGARWDVVRREDVAVILARTKIPRQEATLLALPSTVVRLEDGTPVAWAFLGPDGTLTTLHVEESYRGKGLAKTLASKLMRDHLGDFGDDGWGAADVYVSNLQSQAVCRSLGGKVSKTVCWAILDLESVTSVL</sequence>
<dbReference type="InterPro" id="IPR016181">
    <property type="entry name" value="Acyl_CoA_acyltransferase"/>
</dbReference>
<accession>A0AAJ0B685</accession>
<dbReference type="SUPFAM" id="SSF55729">
    <property type="entry name" value="Acyl-CoA N-acyltransferases (Nat)"/>
    <property type="match status" value="1"/>
</dbReference>
<feature type="domain" description="N-acetyltransferase" evidence="1">
    <location>
        <begin position="208"/>
        <end position="340"/>
    </location>
</feature>
<dbReference type="EMBL" id="MU839839">
    <property type="protein sequence ID" value="KAK1752431.1"/>
    <property type="molecule type" value="Genomic_DNA"/>
</dbReference>
<dbReference type="GO" id="GO:0016747">
    <property type="term" value="F:acyltransferase activity, transferring groups other than amino-acyl groups"/>
    <property type="evidence" value="ECO:0007669"/>
    <property type="project" value="InterPro"/>
</dbReference>
<gene>
    <name evidence="2" type="ORF">QBC47DRAFT_388463</name>
</gene>
<dbReference type="Gene3D" id="3.40.630.30">
    <property type="match status" value="1"/>
</dbReference>